<dbReference type="Proteomes" id="UP001140510">
    <property type="component" value="Unassembled WGS sequence"/>
</dbReference>
<evidence type="ECO:0000313" key="4">
    <source>
        <dbReference type="Proteomes" id="UP001140510"/>
    </source>
</evidence>
<dbReference type="Gene3D" id="3.30.70.330">
    <property type="match status" value="1"/>
</dbReference>
<keyword evidence="1" id="KW-0175">Coiled coil</keyword>
<accession>A0A9W8ZKG3</accession>
<proteinExistence type="predicted"/>
<reference evidence="3" key="1">
    <citation type="submission" date="2022-10" db="EMBL/GenBank/DDBJ databases">
        <title>Tapping the CABI collections for fungal endophytes: first genome assemblies for Collariella, Neodidymelliopsis, Ascochyta clinopodiicola, Didymella pomorum, Didymosphaeria variabile, Neocosmospora piperis and Neocucurbitaria cava.</title>
        <authorList>
            <person name="Hill R."/>
        </authorList>
    </citation>
    <scope>NUCLEOTIDE SEQUENCE</scope>
    <source>
        <strain evidence="3">IMI 355091</strain>
    </source>
</reference>
<dbReference type="EMBL" id="JAPEVA010000006">
    <property type="protein sequence ID" value="KAJ4411128.1"/>
    <property type="molecule type" value="Genomic_DNA"/>
</dbReference>
<organism evidence="3 4">
    <name type="scientific">Didymella pomorum</name>
    <dbReference type="NCBI Taxonomy" id="749634"/>
    <lineage>
        <taxon>Eukaryota</taxon>
        <taxon>Fungi</taxon>
        <taxon>Dikarya</taxon>
        <taxon>Ascomycota</taxon>
        <taxon>Pezizomycotina</taxon>
        <taxon>Dothideomycetes</taxon>
        <taxon>Pleosporomycetidae</taxon>
        <taxon>Pleosporales</taxon>
        <taxon>Pleosporineae</taxon>
        <taxon>Didymellaceae</taxon>
        <taxon>Didymella</taxon>
    </lineage>
</organism>
<evidence type="ECO:0000313" key="3">
    <source>
        <dbReference type="EMBL" id="KAJ4411128.1"/>
    </source>
</evidence>
<sequence length="836" mass="93581">MDRRRRDSSAAFKSLLSRQLASITDTLAKASRRRDEEKERARRPSGASTATTSPTSPRKPTTPVLREDPNHGQPTPVTMYLSGGGDEDNSDNYHAMNLQVCEMMEIVRQERKLFDKTVYGKGLDGPERKKMEYLLPHFASSANLNAQKELIRAQLEAVRAVNEDKRILLQGKKLDELKDLMLKVEEDMDLEGIRKQCEGQRREELRMRAKSWARSIRSEFLIQTDHVALFKDAEQEKAELGRLEEEVFEHLIAEMEAQNAKDLEAVTTSRRTEEADEGGSKPAESPDDSTIALLLNEQEVEHAIPASPQLRGGEEDHEDNEHHQRPLAARSETEEAQREAPAAAASKEKERSRMSKGDYETTMARKQVRDIELRVRRRRAEWRLLKERAGHTSGLASDEKFEGIRTSEEARDCEDVKAWRYLRKELFQNETEVAEEACLDKNVEEELQRRTPLPEVERSYLLPPASPLYSSSPSYAASHGEAVVGKTSHFDAAIQGAMRGGHVTPLDNDPGALLAGLTSLKATIHLPAAEINDAVYSGHELRQMLAEFDRPTLPAELASIRKTSYLPEVETNGTVHGGDDVRQMLAEFDRPARSTHAAATISNDPRAMLEELLALSAPGPQELRSLTSEDFEDEDDDVSALRTRLERLTLSAKGAASSQVATGLGEITSELINSDDLSSGAIPYAVGLELELSGCEWAVAQGWMRCLFSSSLDSYEAQKEMEIAVAHAEEALQKTIASVMQVEEENRQKDEERELQRRLIVSNLAAGADAEEMERQIWQYRYDIVNITVLPDRDPLKRTQTAHVDFSSRETAVQASFTSGQVYGLIFDVKLAVPLE</sequence>
<keyword evidence="4" id="KW-1185">Reference proteome</keyword>
<evidence type="ECO:0000256" key="2">
    <source>
        <dbReference type="SAM" id="MobiDB-lite"/>
    </source>
</evidence>
<evidence type="ECO:0008006" key="5">
    <source>
        <dbReference type="Google" id="ProtNLM"/>
    </source>
</evidence>
<feature type="compositionally biased region" description="Basic and acidic residues" evidence="2">
    <location>
        <begin position="346"/>
        <end position="359"/>
    </location>
</feature>
<gene>
    <name evidence="3" type="ORF">N0V91_001501</name>
</gene>
<dbReference type="InterPro" id="IPR012677">
    <property type="entry name" value="Nucleotide-bd_a/b_plait_sf"/>
</dbReference>
<dbReference type="AlphaFoldDB" id="A0A9W8ZKG3"/>
<evidence type="ECO:0000256" key="1">
    <source>
        <dbReference type="SAM" id="Coils"/>
    </source>
</evidence>
<feature type="compositionally biased region" description="Basic and acidic residues" evidence="2">
    <location>
        <begin position="33"/>
        <end position="42"/>
    </location>
</feature>
<dbReference type="InterPro" id="IPR035979">
    <property type="entry name" value="RBD_domain_sf"/>
</dbReference>
<feature type="coiled-coil region" evidence="1">
    <location>
        <begin position="725"/>
        <end position="759"/>
    </location>
</feature>
<dbReference type="GO" id="GO:0003676">
    <property type="term" value="F:nucleic acid binding"/>
    <property type="evidence" value="ECO:0007669"/>
    <property type="project" value="InterPro"/>
</dbReference>
<feature type="region of interest" description="Disordered" evidence="2">
    <location>
        <begin position="259"/>
        <end position="287"/>
    </location>
</feature>
<protein>
    <recommendedName>
        <fullName evidence="5">RRM domain-containing protein</fullName>
    </recommendedName>
</protein>
<feature type="region of interest" description="Disordered" evidence="2">
    <location>
        <begin position="22"/>
        <end position="88"/>
    </location>
</feature>
<feature type="compositionally biased region" description="Low complexity" evidence="2">
    <location>
        <begin position="44"/>
        <end position="63"/>
    </location>
</feature>
<comment type="caution">
    <text evidence="3">The sequence shown here is derived from an EMBL/GenBank/DDBJ whole genome shotgun (WGS) entry which is preliminary data.</text>
</comment>
<name>A0A9W8ZKG3_9PLEO</name>
<feature type="region of interest" description="Disordered" evidence="2">
    <location>
        <begin position="309"/>
        <end position="363"/>
    </location>
</feature>
<dbReference type="SUPFAM" id="SSF54928">
    <property type="entry name" value="RNA-binding domain, RBD"/>
    <property type="match status" value="1"/>
</dbReference>
<dbReference type="OrthoDB" id="3796937at2759"/>